<evidence type="ECO:0000256" key="3">
    <source>
        <dbReference type="ARBA" id="ARBA00022448"/>
    </source>
</evidence>
<dbReference type="OrthoDB" id="429955at2759"/>
<keyword evidence="4 7" id="KW-0812">Transmembrane</keyword>
<name>A0A367JWZ7_RHIST</name>
<protein>
    <recommendedName>
        <fullName evidence="10">Solute carrier 35 member</fullName>
    </recommendedName>
</protein>
<feature type="transmembrane region" description="Helical" evidence="7">
    <location>
        <begin position="112"/>
        <end position="134"/>
    </location>
</feature>
<accession>A0A367JWZ7</accession>
<dbReference type="GO" id="GO:0016020">
    <property type="term" value="C:membrane"/>
    <property type="evidence" value="ECO:0007669"/>
    <property type="project" value="UniProtKB-SubCell"/>
</dbReference>
<reference evidence="8 9" key="1">
    <citation type="journal article" date="2018" name="G3 (Bethesda)">
        <title>Phylogenetic and Phylogenomic Definition of Rhizopus Species.</title>
        <authorList>
            <person name="Gryganskyi A.P."/>
            <person name="Golan J."/>
            <person name="Dolatabadi S."/>
            <person name="Mondo S."/>
            <person name="Robb S."/>
            <person name="Idnurm A."/>
            <person name="Muszewska A."/>
            <person name="Steczkiewicz K."/>
            <person name="Masonjones S."/>
            <person name="Liao H.L."/>
            <person name="Gajdeczka M.T."/>
            <person name="Anike F."/>
            <person name="Vuek A."/>
            <person name="Anishchenko I.M."/>
            <person name="Voigt K."/>
            <person name="de Hoog G.S."/>
            <person name="Smith M.E."/>
            <person name="Heitman J."/>
            <person name="Vilgalys R."/>
            <person name="Stajich J.E."/>
        </authorList>
    </citation>
    <scope>NUCLEOTIDE SEQUENCE [LARGE SCALE GENOMIC DNA]</scope>
    <source>
        <strain evidence="8 9">LSU 92-RS-03</strain>
    </source>
</reference>
<dbReference type="Proteomes" id="UP000253551">
    <property type="component" value="Unassembled WGS sequence"/>
</dbReference>
<dbReference type="AlphaFoldDB" id="A0A367JWZ7"/>
<gene>
    <name evidence="8" type="ORF">CU098_005736</name>
</gene>
<evidence type="ECO:0000256" key="4">
    <source>
        <dbReference type="ARBA" id="ARBA00022692"/>
    </source>
</evidence>
<evidence type="ECO:0000256" key="7">
    <source>
        <dbReference type="SAM" id="Phobius"/>
    </source>
</evidence>
<evidence type="ECO:0000256" key="2">
    <source>
        <dbReference type="ARBA" id="ARBA00007863"/>
    </source>
</evidence>
<proteinExistence type="inferred from homology"/>
<evidence type="ECO:0008006" key="10">
    <source>
        <dbReference type="Google" id="ProtNLM"/>
    </source>
</evidence>
<comment type="subcellular location">
    <subcellularLocation>
        <location evidence="1">Membrane</location>
        <topology evidence="1">Multi-pass membrane protein</topology>
    </subcellularLocation>
</comment>
<evidence type="ECO:0000256" key="5">
    <source>
        <dbReference type="ARBA" id="ARBA00022989"/>
    </source>
</evidence>
<keyword evidence="5 7" id="KW-1133">Transmembrane helix</keyword>
<keyword evidence="6 7" id="KW-0472">Membrane</keyword>
<evidence type="ECO:0000313" key="9">
    <source>
        <dbReference type="Proteomes" id="UP000253551"/>
    </source>
</evidence>
<dbReference type="Pfam" id="PF06027">
    <property type="entry name" value="SLC35F"/>
    <property type="match status" value="1"/>
</dbReference>
<keyword evidence="9" id="KW-1185">Reference proteome</keyword>
<feature type="transmembrane region" description="Helical" evidence="7">
    <location>
        <begin position="168"/>
        <end position="186"/>
    </location>
</feature>
<dbReference type="PANTHER" id="PTHR14233">
    <property type="entry name" value="DUF914-RELATED"/>
    <property type="match status" value="1"/>
</dbReference>
<evidence type="ECO:0000256" key="6">
    <source>
        <dbReference type="ARBA" id="ARBA00023136"/>
    </source>
</evidence>
<dbReference type="GO" id="GO:0022857">
    <property type="term" value="F:transmembrane transporter activity"/>
    <property type="evidence" value="ECO:0007669"/>
    <property type="project" value="InterPro"/>
</dbReference>
<sequence length="208" mass="23098">MLLSTYFLHATYTSTHVRSAALCLFGLAILIWCDTKGSGDSSANHSWTGDIICLISASLYAISNVTEEHLVNHHTTSEFLGKAGLWGSLLCGVQAFYFEYDTVVSIEWNCNNVLLVATYVLCLFCMYSLVPIVYRMAGATFLSMSMITSNFYSLLVGIFFLDSQMPQFYPIAYTLVILGVVLYSLAPNPIQDEERQPIVKSPTTTSYV</sequence>
<keyword evidence="3" id="KW-0813">Transport</keyword>
<evidence type="ECO:0000313" key="8">
    <source>
        <dbReference type="EMBL" id="RCH94425.1"/>
    </source>
</evidence>
<comment type="similarity">
    <text evidence="2">Belongs to the SLC35F solute transporter family.</text>
</comment>
<dbReference type="STRING" id="4846.A0A367JWZ7"/>
<dbReference type="InterPro" id="IPR052221">
    <property type="entry name" value="SLC35F_Transporter"/>
</dbReference>
<dbReference type="EMBL" id="PJQM01002560">
    <property type="protein sequence ID" value="RCH94425.1"/>
    <property type="molecule type" value="Genomic_DNA"/>
</dbReference>
<dbReference type="PANTHER" id="PTHR14233:SF4">
    <property type="entry name" value="SOLUTE CARRIER FAMILY 35 MEMBER F2"/>
    <property type="match status" value="1"/>
</dbReference>
<evidence type="ECO:0000256" key="1">
    <source>
        <dbReference type="ARBA" id="ARBA00004141"/>
    </source>
</evidence>
<feature type="transmembrane region" description="Helical" evidence="7">
    <location>
        <begin position="140"/>
        <end position="161"/>
    </location>
</feature>
<dbReference type="InterPro" id="IPR009262">
    <property type="entry name" value="SLC35_F1/F2/F6"/>
</dbReference>
<comment type="caution">
    <text evidence="8">The sequence shown here is derived from an EMBL/GenBank/DDBJ whole genome shotgun (WGS) entry which is preliminary data.</text>
</comment>
<feature type="transmembrane region" description="Helical" evidence="7">
    <location>
        <begin position="15"/>
        <end position="33"/>
    </location>
</feature>
<organism evidence="8 9">
    <name type="scientific">Rhizopus stolonifer</name>
    <name type="common">Rhizopus nigricans</name>
    <dbReference type="NCBI Taxonomy" id="4846"/>
    <lineage>
        <taxon>Eukaryota</taxon>
        <taxon>Fungi</taxon>
        <taxon>Fungi incertae sedis</taxon>
        <taxon>Mucoromycota</taxon>
        <taxon>Mucoromycotina</taxon>
        <taxon>Mucoromycetes</taxon>
        <taxon>Mucorales</taxon>
        <taxon>Mucorineae</taxon>
        <taxon>Rhizopodaceae</taxon>
        <taxon>Rhizopus</taxon>
    </lineage>
</organism>